<protein>
    <submittedName>
        <fullName evidence="1">Uncharacterized protein</fullName>
    </submittedName>
</protein>
<proteinExistence type="predicted"/>
<dbReference type="EMBL" id="LGUB01000892">
    <property type="protein sequence ID" value="KRH92488.1"/>
    <property type="molecule type" value="Genomic_DNA"/>
</dbReference>
<dbReference type="Proteomes" id="UP000051530">
    <property type="component" value="Unassembled WGS sequence"/>
</dbReference>
<accession>A0A0R0LTA4</accession>
<evidence type="ECO:0000313" key="2">
    <source>
        <dbReference type="Proteomes" id="UP000051530"/>
    </source>
</evidence>
<feature type="non-terminal residue" evidence="1">
    <location>
        <position position="1"/>
    </location>
</feature>
<reference evidence="1 2" key="1">
    <citation type="submission" date="2015-07" db="EMBL/GenBank/DDBJ databases">
        <title>The genome of Pseudoloma neurophilia, a relevant intracellular parasite of the zebrafish.</title>
        <authorList>
            <person name="Ndikumana S."/>
            <person name="Pelin A."/>
            <person name="Sanders J."/>
            <person name="Corradi N."/>
        </authorList>
    </citation>
    <scope>NUCLEOTIDE SEQUENCE [LARGE SCALE GENOMIC DNA]</scope>
    <source>
        <strain evidence="1 2">MK1</strain>
    </source>
</reference>
<dbReference type="VEuPathDB" id="MicrosporidiaDB:M153_54220001331"/>
<organism evidence="1 2">
    <name type="scientific">Pseudoloma neurophilia</name>
    <dbReference type="NCBI Taxonomy" id="146866"/>
    <lineage>
        <taxon>Eukaryota</taxon>
        <taxon>Fungi</taxon>
        <taxon>Fungi incertae sedis</taxon>
        <taxon>Microsporidia</taxon>
        <taxon>Pseudoloma</taxon>
    </lineage>
</organism>
<dbReference type="AlphaFoldDB" id="A0A0R0LTA4"/>
<sequence>KKLKKKKITSNEQNVFLSYEISTFLLISIAKFKKQIQMKIEHKM</sequence>
<evidence type="ECO:0000313" key="1">
    <source>
        <dbReference type="EMBL" id="KRH92488.1"/>
    </source>
</evidence>
<name>A0A0R0LTA4_9MICR</name>
<gene>
    <name evidence="1" type="ORF">M153_54220001331</name>
</gene>
<keyword evidence="2" id="KW-1185">Reference proteome</keyword>
<comment type="caution">
    <text evidence="1">The sequence shown here is derived from an EMBL/GenBank/DDBJ whole genome shotgun (WGS) entry which is preliminary data.</text>
</comment>